<evidence type="ECO:0000313" key="2">
    <source>
        <dbReference type="Proteomes" id="UP000586305"/>
    </source>
</evidence>
<sequence>MRSLMVGLLAVSTLSSCEMVTDSEQNKPVSSLVNAQRTMDWFVSTSVEQVIEAHEAQQIFGLIALNRRGYFYPKVGMARGPLNLKTGCQTWLIAASNDVLNNDSEREQAAALQAFAAKFNMHMESKCLP</sequence>
<comment type="caution">
    <text evidence="1">The sequence shown here is derived from an EMBL/GenBank/DDBJ whole genome shotgun (WGS) entry which is preliminary data.</text>
</comment>
<evidence type="ECO:0000313" key="1">
    <source>
        <dbReference type="EMBL" id="NOU50017.1"/>
    </source>
</evidence>
<dbReference type="RefSeq" id="WP_171625098.1">
    <property type="nucleotide sequence ID" value="NZ_JABBPG010000002.1"/>
</dbReference>
<dbReference type="PROSITE" id="PS51257">
    <property type="entry name" value="PROKAR_LIPOPROTEIN"/>
    <property type="match status" value="1"/>
</dbReference>
<accession>A0A849VE61</accession>
<name>A0A849VE61_9GAMM</name>
<proteinExistence type="predicted"/>
<reference evidence="1 2" key="1">
    <citation type="submission" date="2020-04" db="EMBL/GenBank/DDBJ databases">
        <title>Pseudoalteromonas caenipelagi sp. nov., isolated from a tidal flat.</title>
        <authorList>
            <person name="Park S."/>
            <person name="Yoon J.-H."/>
        </authorList>
    </citation>
    <scope>NUCLEOTIDE SEQUENCE [LARGE SCALE GENOMIC DNA]</scope>
    <source>
        <strain evidence="1 2">JBTF-M23</strain>
    </source>
</reference>
<gene>
    <name evidence="1" type="ORF">HG263_05630</name>
</gene>
<keyword evidence="2" id="KW-1185">Reference proteome</keyword>
<protein>
    <submittedName>
        <fullName evidence="1">Uncharacterized protein</fullName>
    </submittedName>
</protein>
<dbReference type="EMBL" id="JABBPG010000002">
    <property type="protein sequence ID" value="NOU50017.1"/>
    <property type="molecule type" value="Genomic_DNA"/>
</dbReference>
<dbReference type="Proteomes" id="UP000586305">
    <property type="component" value="Unassembled WGS sequence"/>
</dbReference>
<dbReference type="AlphaFoldDB" id="A0A849VE61"/>
<organism evidence="1 2">
    <name type="scientific">Pseudoalteromonas caenipelagi</name>
    <dbReference type="NCBI Taxonomy" id="2726988"/>
    <lineage>
        <taxon>Bacteria</taxon>
        <taxon>Pseudomonadati</taxon>
        <taxon>Pseudomonadota</taxon>
        <taxon>Gammaproteobacteria</taxon>
        <taxon>Alteromonadales</taxon>
        <taxon>Pseudoalteromonadaceae</taxon>
        <taxon>Pseudoalteromonas</taxon>
    </lineage>
</organism>